<gene>
    <name evidence="2" type="ORF">C7476_111154</name>
</gene>
<name>A0A368YM30_9HYPH</name>
<dbReference type="Gene3D" id="2.60.120.330">
    <property type="entry name" value="B-lactam Antibiotic, Isopenicillin N Synthase, Chain"/>
    <property type="match status" value="2"/>
</dbReference>
<keyword evidence="2" id="KW-0560">Oxidoreductase</keyword>
<evidence type="ECO:0000259" key="1">
    <source>
        <dbReference type="Pfam" id="PF14226"/>
    </source>
</evidence>
<keyword evidence="2" id="KW-0223">Dioxygenase</keyword>
<dbReference type="AlphaFoldDB" id="A0A368YM30"/>
<dbReference type="SUPFAM" id="SSF51197">
    <property type="entry name" value="Clavaminate synthase-like"/>
    <property type="match status" value="2"/>
</dbReference>
<dbReference type="Proteomes" id="UP000253324">
    <property type="component" value="Unassembled WGS sequence"/>
</dbReference>
<dbReference type="InterPro" id="IPR027443">
    <property type="entry name" value="IPNS-like_sf"/>
</dbReference>
<feature type="domain" description="Non-haem dioxygenase N-terminal" evidence="1">
    <location>
        <begin position="5"/>
        <end position="62"/>
    </location>
</feature>
<dbReference type="InterPro" id="IPR026992">
    <property type="entry name" value="DIOX_N"/>
</dbReference>
<sequence length="260" mass="28876">MQAHVSKSTNLRGYAAMLEENTNPTARGDLHESFDIALEVPADDSDVLAGKVLYGPNQWPENRPVFRKALETYYAEMITLSHHLLHAFALALGLKETYFDAIVTKPLATLRVLIIRRSSARSTSARSASAPIPTMSASPSSPSRWAFRRCRCSMPLASGSPPIRWKAASWSMSATRWRAGPMTCSLRRFHRAINRSGKERYSIPFFFGRNYDTIVEVLPSCVDEAHPAKYPPISSGDYVNGRFTATFASYASQQQDAPIA</sequence>
<dbReference type="Pfam" id="PF14226">
    <property type="entry name" value="DIOX_N"/>
    <property type="match status" value="1"/>
</dbReference>
<dbReference type="GO" id="GO:0051213">
    <property type="term" value="F:dioxygenase activity"/>
    <property type="evidence" value="ECO:0007669"/>
    <property type="project" value="UniProtKB-KW"/>
</dbReference>
<protein>
    <submittedName>
        <fullName evidence="2">Isopenicillin N synthase-like dioxygenase</fullName>
    </submittedName>
</protein>
<evidence type="ECO:0000313" key="3">
    <source>
        <dbReference type="Proteomes" id="UP000253324"/>
    </source>
</evidence>
<dbReference type="PRINTS" id="PR00682">
    <property type="entry name" value="IPNSYNTHASE"/>
</dbReference>
<dbReference type="EMBL" id="QPJM01000011">
    <property type="protein sequence ID" value="RCW81292.1"/>
    <property type="molecule type" value="Genomic_DNA"/>
</dbReference>
<keyword evidence="3" id="KW-1185">Reference proteome</keyword>
<proteinExistence type="predicted"/>
<evidence type="ECO:0000313" key="2">
    <source>
        <dbReference type="EMBL" id="RCW81292.1"/>
    </source>
</evidence>
<organism evidence="2 3">
    <name type="scientific">Phyllobacterium bourgognense</name>
    <dbReference type="NCBI Taxonomy" id="314236"/>
    <lineage>
        <taxon>Bacteria</taxon>
        <taxon>Pseudomonadati</taxon>
        <taxon>Pseudomonadota</taxon>
        <taxon>Alphaproteobacteria</taxon>
        <taxon>Hyphomicrobiales</taxon>
        <taxon>Phyllobacteriaceae</taxon>
        <taxon>Phyllobacterium</taxon>
    </lineage>
</organism>
<reference evidence="2 3" key="1">
    <citation type="submission" date="2018-07" db="EMBL/GenBank/DDBJ databases">
        <title>Genomic Encyclopedia of Type Strains, Phase III (KMG-III): the genomes of soil and plant-associated and newly described type strains.</title>
        <authorList>
            <person name="Whitman W."/>
        </authorList>
    </citation>
    <scope>NUCLEOTIDE SEQUENCE [LARGE SCALE GENOMIC DNA]</scope>
    <source>
        <strain evidence="2 3">31-25a</strain>
    </source>
</reference>
<accession>A0A368YM30</accession>
<comment type="caution">
    <text evidence="2">The sequence shown here is derived from an EMBL/GenBank/DDBJ whole genome shotgun (WGS) entry which is preliminary data.</text>
</comment>